<feature type="domain" description="Helicase ATP-binding" evidence="10">
    <location>
        <begin position="341"/>
        <end position="544"/>
    </location>
</feature>
<dbReference type="InterPro" id="IPR006474">
    <property type="entry name" value="Helicase_Cas3_CRISPR-ass_core"/>
</dbReference>
<evidence type="ECO:0000259" key="10">
    <source>
        <dbReference type="PROSITE" id="PS51192"/>
    </source>
</evidence>
<evidence type="ECO:0000256" key="3">
    <source>
        <dbReference type="ARBA" id="ARBA00022722"/>
    </source>
</evidence>
<evidence type="ECO:0000313" key="13">
    <source>
        <dbReference type="EMBL" id="UJG44403.1"/>
    </source>
</evidence>
<dbReference type="Pfam" id="PF22590">
    <property type="entry name" value="Cas3-like_C_2"/>
    <property type="match status" value="1"/>
</dbReference>
<keyword evidence="6" id="KW-0378">Hydrolase</keyword>
<organism evidence="13">
    <name type="scientific">Candidatus Heimdallarchaeum endolithica</name>
    <dbReference type="NCBI Taxonomy" id="2876572"/>
    <lineage>
        <taxon>Archaea</taxon>
        <taxon>Promethearchaeati</taxon>
        <taxon>Candidatus Heimdallarchaeota</taxon>
        <taxon>Candidatus Heimdallarchaeia (ex Rinke et al. 2021) (nom. nud.)</taxon>
        <taxon>Candidatus Heimdallarchaeales</taxon>
        <taxon>Candidatus Heimdallarchaeaceae</taxon>
        <taxon>Candidatus Heimdallarchaeum</taxon>
    </lineage>
</organism>
<accession>A0A9Y1BSI7</accession>
<dbReference type="PANTHER" id="PTHR47957">
    <property type="entry name" value="ATP-DEPENDENT HELICASE HRQ1"/>
    <property type="match status" value="1"/>
</dbReference>
<dbReference type="CDD" id="cd17930">
    <property type="entry name" value="DEXHc_cas3"/>
    <property type="match status" value="1"/>
</dbReference>
<dbReference type="InterPro" id="IPR054712">
    <property type="entry name" value="Cas3-like_dom"/>
</dbReference>
<dbReference type="GO" id="GO:0051607">
    <property type="term" value="P:defense response to virus"/>
    <property type="evidence" value="ECO:0007669"/>
    <property type="project" value="UniProtKB-KW"/>
</dbReference>
<keyword evidence="3" id="KW-0540">Nuclease</keyword>
<dbReference type="InterPro" id="IPR038257">
    <property type="entry name" value="CRISPR-assoc_Cas3_HD_sf"/>
</dbReference>
<dbReference type="GO" id="GO:0043138">
    <property type="term" value="F:3'-5' DNA helicase activity"/>
    <property type="evidence" value="ECO:0007669"/>
    <property type="project" value="TreeGrafter"/>
</dbReference>
<dbReference type="InterPro" id="IPR011545">
    <property type="entry name" value="DEAD/DEAH_box_helicase_dom"/>
</dbReference>
<dbReference type="GO" id="GO:0036297">
    <property type="term" value="P:interstrand cross-link repair"/>
    <property type="evidence" value="ECO:0007669"/>
    <property type="project" value="TreeGrafter"/>
</dbReference>
<comment type="similarity">
    <text evidence="2">In the central section; belongs to the CRISPR-associated helicase Cas3 family.</text>
</comment>
<evidence type="ECO:0000256" key="5">
    <source>
        <dbReference type="ARBA" id="ARBA00022741"/>
    </source>
</evidence>
<evidence type="ECO:0000259" key="12">
    <source>
        <dbReference type="PROSITE" id="PS51643"/>
    </source>
</evidence>
<dbReference type="NCBIfam" id="TIGR01587">
    <property type="entry name" value="cas3_core"/>
    <property type="match status" value="1"/>
</dbReference>
<keyword evidence="7" id="KW-0347">Helicase</keyword>
<keyword evidence="8" id="KW-0067">ATP-binding</keyword>
<dbReference type="Pfam" id="PF00270">
    <property type="entry name" value="DEAD"/>
    <property type="match status" value="1"/>
</dbReference>
<dbReference type="GO" id="GO:0004518">
    <property type="term" value="F:nuclease activity"/>
    <property type="evidence" value="ECO:0007669"/>
    <property type="project" value="UniProtKB-KW"/>
</dbReference>
<dbReference type="SMART" id="SM00487">
    <property type="entry name" value="DEXDc"/>
    <property type="match status" value="1"/>
</dbReference>
<dbReference type="GO" id="GO:0016787">
    <property type="term" value="F:hydrolase activity"/>
    <property type="evidence" value="ECO:0007669"/>
    <property type="project" value="UniProtKB-KW"/>
</dbReference>
<dbReference type="PROSITE" id="PS51643">
    <property type="entry name" value="HD_CAS3"/>
    <property type="match status" value="1"/>
</dbReference>
<dbReference type="GO" id="GO:0005524">
    <property type="term" value="F:ATP binding"/>
    <property type="evidence" value="ECO:0007669"/>
    <property type="project" value="UniProtKB-KW"/>
</dbReference>
<dbReference type="PROSITE" id="PS51194">
    <property type="entry name" value="HELICASE_CTER"/>
    <property type="match status" value="1"/>
</dbReference>
<evidence type="ECO:0000256" key="2">
    <source>
        <dbReference type="ARBA" id="ARBA00009046"/>
    </source>
</evidence>
<dbReference type="InterPro" id="IPR027417">
    <property type="entry name" value="P-loop_NTPase"/>
</dbReference>
<evidence type="ECO:0000256" key="4">
    <source>
        <dbReference type="ARBA" id="ARBA00022723"/>
    </source>
</evidence>
<name>A0A9Y1BSI7_9ARCH</name>
<evidence type="ECO:0000256" key="6">
    <source>
        <dbReference type="ARBA" id="ARBA00022801"/>
    </source>
</evidence>
<dbReference type="CDD" id="cd09641">
    <property type="entry name" value="Cas3''_I"/>
    <property type="match status" value="1"/>
</dbReference>
<dbReference type="GO" id="GO:0046872">
    <property type="term" value="F:metal ion binding"/>
    <property type="evidence" value="ECO:0007669"/>
    <property type="project" value="UniProtKB-KW"/>
</dbReference>
<evidence type="ECO:0000256" key="7">
    <source>
        <dbReference type="ARBA" id="ARBA00022806"/>
    </source>
</evidence>
<evidence type="ECO:0000259" key="11">
    <source>
        <dbReference type="PROSITE" id="PS51194"/>
    </source>
</evidence>
<dbReference type="GO" id="GO:0006289">
    <property type="term" value="P:nucleotide-excision repair"/>
    <property type="evidence" value="ECO:0007669"/>
    <property type="project" value="TreeGrafter"/>
</dbReference>
<dbReference type="SMART" id="SM00490">
    <property type="entry name" value="HELICc"/>
    <property type="match status" value="1"/>
</dbReference>
<dbReference type="InterPro" id="IPR014001">
    <property type="entry name" value="Helicase_ATP-bd"/>
</dbReference>
<comment type="similarity">
    <text evidence="1">In the N-terminal section; belongs to the CRISPR-associated nuclease Cas3-HD family.</text>
</comment>
<reference evidence="13" key="1">
    <citation type="journal article" date="2022" name="Nat. Microbiol.">
        <title>Unique mobile elements and scalable gene flow at the prokaryote-eukaryote boundary revealed by circularized Asgard archaea genomes.</title>
        <authorList>
            <person name="Wu F."/>
            <person name="Speth D.R."/>
            <person name="Philosof A."/>
            <person name="Cremiere A."/>
            <person name="Narayanan A."/>
            <person name="Barco R.A."/>
            <person name="Connon S.A."/>
            <person name="Amend J.P."/>
            <person name="Antoshechkin I.A."/>
            <person name="Orphan V.J."/>
        </authorList>
    </citation>
    <scope>NUCLEOTIDE SEQUENCE</scope>
    <source>
        <strain evidence="13">PR6</strain>
    </source>
</reference>
<dbReference type="NCBIfam" id="TIGR01596">
    <property type="entry name" value="cas3_HD"/>
    <property type="match status" value="1"/>
</dbReference>
<evidence type="ECO:0000256" key="8">
    <source>
        <dbReference type="ARBA" id="ARBA00022840"/>
    </source>
</evidence>
<gene>
    <name evidence="13" type="primary">cas3</name>
    <name evidence="13" type="ORF">K9W46_04285</name>
</gene>
<feature type="domain" description="HD Cas3-type" evidence="12">
    <location>
        <begin position="17"/>
        <end position="280"/>
    </location>
</feature>
<dbReference type="Proteomes" id="UP001200513">
    <property type="component" value="Chromosome"/>
</dbReference>
<keyword evidence="9" id="KW-0051">Antiviral defense</keyword>
<dbReference type="Gene3D" id="3.40.50.300">
    <property type="entry name" value="P-loop containing nucleotide triphosphate hydrolases"/>
    <property type="match status" value="2"/>
</dbReference>
<dbReference type="InterPro" id="IPR001650">
    <property type="entry name" value="Helicase_C-like"/>
</dbReference>
<dbReference type="PROSITE" id="PS51192">
    <property type="entry name" value="HELICASE_ATP_BIND_1"/>
    <property type="match status" value="1"/>
</dbReference>
<dbReference type="GO" id="GO:0003676">
    <property type="term" value="F:nucleic acid binding"/>
    <property type="evidence" value="ECO:0007669"/>
    <property type="project" value="InterPro"/>
</dbReference>
<evidence type="ECO:0000256" key="9">
    <source>
        <dbReference type="ARBA" id="ARBA00023118"/>
    </source>
</evidence>
<dbReference type="EMBL" id="CP084167">
    <property type="protein sequence ID" value="UJG44403.1"/>
    <property type="molecule type" value="Genomic_DNA"/>
</dbReference>
<dbReference type="AlphaFoldDB" id="A0A9Y1BSI7"/>
<dbReference type="Gene3D" id="1.10.3210.30">
    <property type="match status" value="1"/>
</dbReference>
<keyword evidence="4" id="KW-0479">Metal-binding</keyword>
<sequence>MSKHAINNTENVGFTLLARPKQRLSRHISNMLKEANKLNKKNFTLFRQKIESSNLSQIESFFINNLILSHDFGKINPFFQDKLRKIKYPDKKRTLTYHSQLGGLFCWLLGLKARDIYQENEIDEKEFNLHLVSITFAIFNHHNLGKLPNTINSSIRKYGTNLTYEDLAEIITEINKRYFDSYLDSELIDYLENKLTKDEIDIKRENPVFDFIVKFFEENPRFDGIVEETISNILELTDVEDIELVFDEMEELWDEVCTDNRLTLLIIYYYSLLCDLDEWDAKSHIEDSEEHFMNFENKKIKLERTIIEEYRKKNFAPIDEKTEDELLKLKQKLWEKSSEALEKLQEENIISVTYPTGSGKTLAFLNLAFNLRHKIYEKSQVIPRIIYCLPFISITDQVGETLRNILLEEKKIKQSDLLTIHHHLAEAEWSYFSENEEKDEYNIKSYRDYIYLWNSNIIVTTFVSFWNSLLGGKKRNLLRFHRIAGSIIIFDEIQSIPIKYWQLISTLIHQLTEILGCKVILGSATNPKAISYPYEWNKYKGKLYEIKFNEKKANIDRYTIYYSKMRKDLVEFGKEAVEFLIQNKEKSVMFVLNTKESARLLFDYLIEKFPKEPIYFLSSVVTHKDRKMVIEKLKEKEKKRILVCTQVIEAGIDVTFDVVFRDMAPLDSLIQVAGRCNRYNKEKGVVKIVELVKPGTENAAYYKMIYDTTMIWETRKVLEKYDKIEENEINKIINEYYDKLTLIGEKKATNLGVDELNNTEIENLTETFKLIEEKENETLIILDSSKEYQSLLKRVDSSRGKAYLYEYRTKAISLTKKQKKMLKEKISDHYKLFIISSEEEGEILGYVKELDDPFYSKNGGLNIPLLYNSKKLSEYE</sequence>
<dbReference type="PANTHER" id="PTHR47957:SF3">
    <property type="entry name" value="ATP-DEPENDENT HELICASE HRQ1"/>
    <property type="match status" value="1"/>
</dbReference>
<dbReference type="SUPFAM" id="SSF52540">
    <property type="entry name" value="P-loop containing nucleoside triphosphate hydrolases"/>
    <property type="match status" value="1"/>
</dbReference>
<protein>
    <submittedName>
        <fullName evidence="13">CRISPR-associated helicase Cas3</fullName>
    </submittedName>
</protein>
<evidence type="ECO:0000256" key="1">
    <source>
        <dbReference type="ARBA" id="ARBA00006847"/>
    </source>
</evidence>
<dbReference type="InterPro" id="IPR006483">
    <property type="entry name" value="CRISPR-assoc_Cas3_HD"/>
</dbReference>
<proteinExistence type="inferred from homology"/>
<feature type="domain" description="Helicase C-terminal" evidence="11">
    <location>
        <begin position="564"/>
        <end position="741"/>
    </location>
</feature>
<keyword evidence="5" id="KW-0547">Nucleotide-binding</keyword>